<dbReference type="AlphaFoldDB" id="A0A1B4VCB5"/>
<evidence type="ECO:0000259" key="1">
    <source>
        <dbReference type="Pfam" id="PF07238"/>
    </source>
</evidence>
<evidence type="ECO:0000313" key="3">
    <source>
        <dbReference type="Proteomes" id="UP000218899"/>
    </source>
</evidence>
<dbReference type="RefSeq" id="WP_096461468.1">
    <property type="nucleotide sequence ID" value="NZ_AP014936.1"/>
</dbReference>
<dbReference type="GO" id="GO:0035438">
    <property type="term" value="F:cyclic-di-GMP binding"/>
    <property type="evidence" value="ECO:0007669"/>
    <property type="project" value="InterPro"/>
</dbReference>
<protein>
    <recommendedName>
        <fullName evidence="1">PilZ domain-containing protein</fullName>
    </recommendedName>
</protein>
<name>A0A1B4VCB5_9GAMM</name>
<dbReference type="EMBL" id="AP014936">
    <property type="protein sequence ID" value="BAU49011.1"/>
    <property type="molecule type" value="Genomic_DNA"/>
</dbReference>
<gene>
    <name evidence="2" type="ORF">SVA_2463</name>
</gene>
<dbReference type="SUPFAM" id="SSF141371">
    <property type="entry name" value="PilZ domain-like"/>
    <property type="match status" value="1"/>
</dbReference>
<dbReference type="Proteomes" id="UP000218899">
    <property type="component" value="Chromosome"/>
</dbReference>
<accession>A0A1B4VCB5</accession>
<feature type="domain" description="PilZ" evidence="1">
    <location>
        <begin position="8"/>
        <end position="98"/>
    </location>
</feature>
<keyword evidence="3" id="KW-1185">Reference proteome</keyword>
<dbReference type="KEGG" id="sva:SVA_2463"/>
<proteinExistence type="predicted"/>
<dbReference type="Pfam" id="PF07238">
    <property type="entry name" value="PilZ"/>
    <property type="match status" value="1"/>
</dbReference>
<sequence>MGMEHRWSDRRPADLPVTLAYRPLGLIRGRLQDLSGGGAYIRTRIALLPNTPVELVVPNDEQDATRLLRLPAIVTRSGPEGAGLMFTQLTATQYEALLARARAALAPRPAVADRSRTRRRSGEP</sequence>
<reference evidence="2 3" key="1">
    <citation type="submission" date="2015-08" db="EMBL/GenBank/DDBJ databases">
        <title>Complete genome sequence of Sulfurifustis variabilis.</title>
        <authorList>
            <person name="Miura A."/>
            <person name="Kojima H."/>
            <person name="Fukui M."/>
        </authorList>
    </citation>
    <scope>NUCLEOTIDE SEQUENCE [LARGE SCALE GENOMIC DNA]</scope>
    <source>
        <strain evidence="3">skN76</strain>
    </source>
</reference>
<organism evidence="2 3">
    <name type="scientific">Sulfurifustis variabilis</name>
    <dbReference type="NCBI Taxonomy" id="1675686"/>
    <lineage>
        <taxon>Bacteria</taxon>
        <taxon>Pseudomonadati</taxon>
        <taxon>Pseudomonadota</taxon>
        <taxon>Gammaproteobacteria</taxon>
        <taxon>Acidiferrobacterales</taxon>
        <taxon>Acidiferrobacteraceae</taxon>
        <taxon>Sulfurifustis</taxon>
    </lineage>
</organism>
<evidence type="ECO:0000313" key="2">
    <source>
        <dbReference type="EMBL" id="BAU49011.1"/>
    </source>
</evidence>
<dbReference type="OrthoDB" id="7063880at2"/>
<dbReference type="InterPro" id="IPR009875">
    <property type="entry name" value="PilZ_domain"/>
</dbReference>
<dbReference type="Gene3D" id="2.40.10.220">
    <property type="entry name" value="predicted glycosyltransferase like domains"/>
    <property type="match status" value="1"/>
</dbReference>